<comment type="subcellular location">
    <subcellularLocation>
        <location evidence="1 5">Nucleus</location>
    </subcellularLocation>
</comment>
<reference evidence="7" key="1">
    <citation type="submission" date="2015-10" db="EMBL/GenBank/DDBJ databases">
        <authorList>
            <person name="Regsiter A."/>
            <person name="william w."/>
        </authorList>
    </citation>
    <scope>NUCLEOTIDE SEQUENCE</scope>
    <source>
        <strain evidence="7">Montdore</strain>
    </source>
</reference>
<dbReference type="GO" id="GO:0042254">
    <property type="term" value="P:ribosome biogenesis"/>
    <property type="evidence" value="ECO:0007669"/>
    <property type="project" value="UniProtKB-KW"/>
</dbReference>
<keyword evidence="3 5" id="KW-0690">Ribosome biogenesis</keyword>
<feature type="region of interest" description="Disordered" evidence="6">
    <location>
        <begin position="109"/>
        <end position="184"/>
    </location>
</feature>
<organism evidence="7 8">
    <name type="scientific">Tuber aestivum</name>
    <name type="common">summer truffle</name>
    <dbReference type="NCBI Taxonomy" id="59557"/>
    <lineage>
        <taxon>Eukaryota</taxon>
        <taxon>Fungi</taxon>
        <taxon>Dikarya</taxon>
        <taxon>Ascomycota</taxon>
        <taxon>Pezizomycotina</taxon>
        <taxon>Pezizomycetes</taxon>
        <taxon>Pezizales</taxon>
        <taxon>Tuberaceae</taxon>
        <taxon>Tuber</taxon>
    </lineage>
</organism>
<dbReference type="Pfam" id="PF04939">
    <property type="entry name" value="RRS1"/>
    <property type="match status" value="1"/>
</dbReference>
<keyword evidence="8" id="KW-1185">Reference proteome</keyword>
<evidence type="ECO:0000313" key="8">
    <source>
        <dbReference type="Proteomes" id="UP001412239"/>
    </source>
</evidence>
<evidence type="ECO:0000256" key="1">
    <source>
        <dbReference type="ARBA" id="ARBA00004123"/>
    </source>
</evidence>
<evidence type="ECO:0000256" key="3">
    <source>
        <dbReference type="ARBA" id="ARBA00022517"/>
    </source>
</evidence>
<feature type="region of interest" description="Disordered" evidence="6">
    <location>
        <begin position="52"/>
        <end position="76"/>
    </location>
</feature>
<feature type="compositionally biased region" description="Basic and acidic residues" evidence="6">
    <location>
        <begin position="65"/>
        <end position="76"/>
    </location>
</feature>
<dbReference type="InterPro" id="IPR007023">
    <property type="entry name" value="Ribosom_reg"/>
</dbReference>
<sequence>MGNLCAFDTNPLDPTAYSNSLEECLNDAARDCAQALINQVLTTLPMKSASDGVYAELPDPTTPLPREKPLPKAKEPTKWELFAKKKGIKSKTKDGKLVYDEEKGEWVPKWGYKGKNKDGEGDWIVEVDGKGEKEKGEDKNPRALSREERKDRIKKNERQMKKNEKRAAAGGKSLATRGGRVGKR</sequence>
<evidence type="ECO:0000256" key="2">
    <source>
        <dbReference type="ARBA" id="ARBA00010077"/>
    </source>
</evidence>
<proteinExistence type="inferred from homology"/>
<comment type="function">
    <text evidence="5">Involved in ribosomal large subunit assembly.</text>
</comment>
<protein>
    <recommendedName>
        <fullName evidence="5">Ribosome biogenesis regulatory protein</fullName>
    </recommendedName>
</protein>
<evidence type="ECO:0000256" key="4">
    <source>
        <dbReference type="ARBA" id="ARBA00023242"/>
    </source>
</evidence>
<dbReference type="Proteomes" id="UP001412239">
    <property type="component" value="Unassembled WGS sequence"/>
</dbReference>
<evidence type="ECO:0000256" key="5">
    <source>
        <dbReference type="RuleBase" id="RU364132"/>
    </source>
</evidence>
<comment type="similarity">
    <text evidence="2 5">Belongs to the RRS1 family.</text>
</comment>
<feature type="compositionally biased region" description="Basic and acidic residues" evidence="6">
    <location>
        <begin position="127"/>
        <end position="167"/>
    </location>
</feature>
<evidence type="ECO:0000313" key="7">
    <source>
        <dbReference type="EMBL" id="CUS07259.1"/>
    </source>
</evidence>
<accession>A0A292PIP7</accession>
<gene>
    <name evidence="7" type="ORF">GSTUAT00008640001</name>
</gene>
<dbReference type="AlphaFoldDB" id="A0A292PIP7"/>
<dbReference type="GO" id="GO:0005634">
    <property type="term" value="C:nucleus"/>
    <property type="evidence" value="ECO:0007669"/>
    <property type="project" value="UniProtKB-SubCell"/>
</dbReference>
<name>A0A292PIP7_9PEZI</name>
<keyword evidence="4 5" id="KW-0539">Nucleus</keyword>
<evidence type="ECO:0000256" key="6">
    <source>
        <dbReference type="SAM" id="MobiDB-lite"/>
    </source>
</evidence>
<dbReference type="EMBL" id="LN891226">
    <property type="protein sequence ID" value="CUS07259.1"/>
    <property type="molecule type" value="Genomic_DNA"/>
</dbReference>